<dbReference type="SUPFAM" id="SSF51306">
    <property type="entry name" value="LexA/Signal peptidase"/>
    <property type="match status" value="1"/>
</dbReference>
<evidence type="ECO:0000313" key="10">
    <source>
        <dbReference type="Proteomes" id="UP000779809"/>
    </source>
</evidence>
<dbReference type="AlphaFoldDB" id="A0A932EPW2"/>
<dbReference type="EC" id="3.4.21.89" evidence="3 7"/>
<dbReference type="InterPro" id="IPR019758">
    <property type="entry name" value="Pept_S26A_signal_pept_1_CS"/>
</dbReference>
<feature type="domain" description="Peptidase S26" evidence="8">
    <location>
        <begin position="24"/>
        <end position="178"/>
    </location>
</feature>
<evidence type="ECO:0000256" key="4">
    <source>
        <dbReference type="ARBA" id="ARBA00019232"/>
    </source>
</evidence>
<gene>
    <name evidence="9" type="primary">lepB</name>
    <name evidence="9" type="ORF">HYX28_01365</name>
</gene>
<evidence type="ECO:0000256" key="6">
    <source>
        <dbReference type="PIRSR" id="PIRSR600223-1"/>
    </source>
</evidence>
<dbReference type="PRINTS" id="PR00727">
    <property type="entry name" value="LEADERPTASE"/>
</dbReference>
<keyword evidence="5 7" id="KW-0378">Hydrolase</keyword>
<evidence type="ECO:0000256" key="5">
    <source>
        <dbReference type="ARBA" id="ARBA00022801"/>
    </source>
</evidence>
<keyword evidence="7" id="KW-0645">Protease</keyword>
<dbReference type="PROSITE" id="PS00761">
    <property type="entry name" value="SPASE_I_3"/>
    <property type="match status" value="1"/>
</dbReference>
<dbReference type="PANTHER" id="PTHR43390">
    <property type="entry name" value="SIGNAL PEPTIDASE I"/>
    <property type="match status" value="1"/>
</dbReference>
<organism evidence="9 10">
    <name type="scientific">Candidatus Korobacter versatilis</name>
    <dbReference type="NCBI Taxonomy" id="658062"/>
    <lineage>
        <taxon>Bacteria</taxon>
        <taxon>Pseudomonadati</taxon>
        <taxon>Acidobacteriota</taxon>
        <taxon>Terriglobia</taxon>
        <taxon>Terriglobales</taxon>
        <taxon>Candidatus Korobacteraceae</taxon>
        <taxon>Candidatus Korobacter</taxon>
    </lineage>
</organism>
<comment type="similarity">
    <text evidence="2 7">Belongs to the peptidase S26 family.</text>
</comment>
<sequence length="187" mass="21372">MEPVSQPVVSPVPPPRRAWGTLRVWVRDLVISAVVSAFIIMFLYQPVKVEGTSMLPGLEDQERIFINKFVYKFESIERGDIVVFHYPRDPQKSYIKRVIGVAGDHILIRKGYVYVNGRLLSEPYVPVAYFDPRSYPEEVVPEGAFYVLGDHRTMSNDSRDFGPVDAEFIYGKAVFVYWPVGKVGVLR</sequence>
<dbReference type="EMBL" id="JACPNR010000004">
    <property type="protein sequence ID" value="MBI2677410.1"/>
    <property type="molecule type" value="Genomic_DNA"/>
</dbReference>
<accession>A0A932EPW2</accession>
<evidence type="ECO:0000313" key="9">
    <source>
        <dbReference type="EMBL" id="MBI2677410.1"/>
    </source>
</evidence>
<protein>
    <recommendedName>
        <fullName evidence="4 7">Signal peptidase I</fullName>
        <ecNumber evidence="3 7">3.4.21.89</ecNumber>
    </recommendedName>
</protein>
<dbReference type="Gene3D" id="2.10.109.10">
    <property type="entry name" value="Umud Fragment, subunit A"/>
    <property type="match status" value="1"/>
</dbReference>
<proteinExistence type="inferred from homology"/>
<name>A0A932EPW2_9BACT</name>
<dbReference type="CDD" id="cd06530">
    <property type="entry name" value="S26_SPase_I"/>
    <property type="match status" value="1"/>
</dbReference>
<dbReference type="GO" id="GO:0006465">
    <property type="term" value="P:signal peptide processing"/>
    <property type="evidence" value="ECO:0007669"/>
    <property type="project" value="InterPro"/>
</dbReference>
<dbReference type="InterPro" id="IPR019533">
    <property type="entry name" value="Peptidase_S26"/>
</dbReference>
<dbReference type="Pfam" id="PF10502">
    <property type="entry name" value="Peptidase_S26"/>
    <property type="match status" value="1"/>
</dbReference>
<reference evidence="9" key="1">
    <citation type="submission" date="2020-07" db="EMBL/GenBank/DDBJ databases">
        <title>Huge and variable diversity of episymbiotic CPR bacteria and DPANN archaea in groundwater ecosystems.</title>
        <authorList>
            <person name="He C.Y."/>
            <person name="Keren R."/>
            <person name="Whittaker M."/>
            <person name="Farag I.F."/>
            <person name="Doudna J."/>
            <person name="Cate J.H.D."/>
            <person name="Banfield J.F."/>
        </authorList>
    </citation>
    <scope>NUCLEOTIDE SEQUENCE</scope>
    <source>
        <strain evidence="9">NC_groundwater_580_Pr5_B-0.1um_64_19</strain>
    </source>
</reference>
<dbReference type="PANTHER" id="PTHR43390:SF1">
    <property type="entry name" value="CHLOROPLAST PROCESSING PEPTIDASE"/>
    <property type="match status" value="1"/>
</dbReference>
<comment type="subcellular location">
    <subcellularLocation>
        <location evidence="7">Membrane</location>
        <topology evidence="7">Single-pass type II membrane protein</topology>
    </subcellularLocation>
</comment>
<feature type="active site" evidence="6">
    <location>
        <position position="96"/>
    </location>
</feature>
<evidence type="ECO:0000256" key="1">
    <source>
        <dbReference type="ARBA" id="ARBA00000677"/>
    </source>
</evidence>
<feature type="active site" evidence="6">
    <location>
        <position position="53"/>
    </location>
</feature>
<evidence type="ECO:0000256" key="7">
    <source>
        <dbReference type="RuleBase" id="RU362042"/>
    </source>
</evidence>
<comment type="catalytic activity">
    <reaction evidence="1 7">
        <text>Cleavage of hydrophobic, N-terminal signal or leader sequences from secreted and periplasmic proteins.</text>
        <dbReference type="EC" id="3.4.21.89"/>
    </reaction>
</comment>
<evidence type="ECO:0000256" key="3">
    <source>
        <dbReference type="ARBA" id="ARBA00013208"/>
    </source>
</evidence>
<dbReference type="InterPro" id="IPR000223">
    <property type="entry name" value="Pept_S26A_signal_pept_1"/>
</dbReference>
<comment type="caution">
    <text evidence="9">The sequence shown here is derived from an EMBL/GenBank/DDBJ whole genome shotgun (WGS) entry which is preliminary data.</text>
</comment>
<dbReference type="GO" id="GO:0004252">
    <property type="term" value="F:serine-type endopeptidase activity"/>
    <property type="evidence" value="ECO:0007669"/>
    <property type="project" value="InterPro"/>
</dbReference>
<dbReference type="NCBIfam" id="TIGR02227">
    <property type="entry name" value="sigpep_I_bact"/>
    <property type="match status" value="1"/>
</dbReference>
<evidence type="ECO:0000259" key="8">
    <source>
        <dbReference type="Pfam" id="PF10502"/>
    </source>
</evidence>
<dbReference type="InterPro" id="IPR036286">
    <property type="entry name" value="LexA/Signal_pep-like_sf"/>
</dbReference>
<dbReference type="GO" id="GO:0016020">
    <property type="term" value="C:membrane"/>
    <property type="evidence" value="ECO:0007669"/>
    <property type="project" value="UniProtKB-SubCell"/>
</dbReference>
<dbReference type="Proteomes" id="UP000779809">
    <property type="component" value="Unassembled WGS sequence"/>
</dbReference>
<evidence type="ECO:0000256" key="2">
    <source>
        <dbReference type="ARBA" id="ARBA00009370"/>
    </source>
</evidence>
<dbReference type="GO" id="GO:0009003">
    <property type="term" value="F:signal peptidase activity"/>
    <property type="evidence" value="ECO:0007669"/>
    <property type="project" value="UniProtKB-EC"/>
</dbReference>